<dbReference type="AlphaFoldDB" id="A0A7C9EHY9"/>
<reference evidence="2" key="2">
    <citation type="submission" date="2020-07" db="EMBL/GenBank/DDBJ databases">
        <authorList>
            <person name="Vera ALvarez R."/>
            <person name="Arias-Moreno D.M."/>
            <person name="Jimenez-Jacinto V."/>
            <person name="Jimenez-Bremont J.F."/>
            <person name="Swaminathan K."/>
            <person name="Moose S.P."/>
            <person name="Guerrero-Gonzalez M.L."/>
            <person name="Marino-Ramirez L."/>
            <person name="Landsman D."/>
            <person name="Rodriguez-Kessler M."/>
            <person name="Delgado-Sanchez P."/>
        </authorList>
    </citation>
    <scope>NUCLEOTIDE SEQUENCE</scope>
    <source>
        <tissue evidence="2">Cladode</tissue>
    </source>
</reference>
<keyword evidence="1" id="KW-0472">Membrane</keyword>
<reference evidence="2" key="1">
    <citation type="journal article" date="2013" name="J. Plant Res.">
        <title>Effect of fungi and light on seed germination of three Opuntia species from semiarid lands of central Mexico.</title>
        <authorList>
            <person name="Delgado-Sanchez P."/>
            <person name="Jimenez-Bremont J.F."/>
            <person name="Guerrero-Gonzalez Mde L."/>
            <person name="Flores J."/>
        </authorList>
    </citation>
    <scope>NUCLEOTIDE SEQUENCE</scope>
    <source>
        <tissue evidence="2">Cladode</tissue>
    </source>
</reference>
<dbReference type="EMBL" id="GISG01247147">
    <property type="protein sequence ID" value="MBA4670301.1"/>
    <property type="molecule type" value="Transcribed_RNA"/>
</dbReference>
<accession>A0A7C9EHY9</accession>
<keyword evidence="1" id="KW-1133">Transmembrane helix</keyword>
<protein>
    <submittedName>
        <fullName evidence="2">Uncharacterized protein</fullName>
    </submittedName>
</protein>
<feature type="transmembrane region" description="Helical" evidence="1">
    <location>
        <begin position="53"/>
        <end position="78"/>
    </location>
</feature>
<proteinExistence type="predicted"/>
<organism evidence="2">
    <name type="scientific">Opuntia streptacantha</name>
    <name type="common">Prickly pear cactus</name>
    <name type="synonym">Opuntia cardona</name>
    <dbReference type="NCBI Taxonomy" id="393608"/>
    <lineage>
        <taxon>Eukaryota</taxon>
        <taxon>Viridiplantae</taxon>
        <taxon>Streptophyta</taxon>
        <taxon>Embryophyta</taxon>
        <taxon>Tracheophyta</taxon>
        <taxon>Spermatophyta</taxon>
        <taxon>Magnoliopsida</taxon>
        <taxon>eudicotyledons</taxon>
        <taxon>Gunneridae</taxon>
        <taxon>Pentapetalae</taxon>
        <taxon>Caryophyllales</taxon>
        <taxon>Cactineae</taxon>
        <taxon>Cactaceae</taxon>
        <taxon>Opuntioideae</taxon>
        <taxon>Opuntia</taxon>
    </lineage>
</organism>
<sequence length="104" mass="11497">MIMYHSVLSHCSSLPASHMGERLISGDRLDISNCTKWNIVFLFPTPLFESGTLFWGGGGGGSILFLLHLIACCTYIGWVSLGKFTTWLNVISFQAHAKMSDLSR</sequence>
<keyword evidence="1" id="KW-0812">Transmembrane</keyword>
<evidence type="ECO:0000313" key="2">
    <source>
        <dbReference type="EMBL" id="MBA4670301.1"/>
    </source>
</evidence>
<evidence type="ECO:0000256" key="1">
    <source>
        <dbReference type="SAM" id="Phobius"/>
    </source>
</evidence>
<name>A0A7C9EHY9_OPUST</name>